<keyword evidence="3" id="KW-1185">Reference proteome</keyword>
<keyword evidence="1" id="KW-0732">Signal</keyword>
<organism evidence="2 3">
    <name type="scientific">Brevundimonas naejangsanensis</name>
    <dbReference type="NCBI Taxonomy" id="588932"/>
    <lineage>
        <taxon>Bacteria</taxon>
        <taxon>Pseudomonadati</taxon>
        <taxon>Pseudomonadota</taxon>
        <taxon>Alphaproteobacteria</taxon>
        <taxon>Caulobacterales</taxon>
        <taxon>Caulobacteraceae</taxon>
        <taxon>Brevundimonas</taxon>
    </lineage>
</organism>
<dbReference type="EMBL" id="CP015614">
    <property type="protein sequence ID" value="ANF53549.1"/>
    <property type="molecule type" value="Genomic_DNA"/>
</dbReference>
<accession>A0A172Y2V8</accession>
<dbReference type="Proteomes" id="UP000077603">
    <property type="component" value="Chromosome"/>
</dbReference>
<feature type="signal peptide" evidence="1">
    <location>
        <begin position="1"/>
        <end position="21"/>
    </location>
</feature>
<evidence type="ECO:0000256" key="1">
    <source>
        <dbReference type="SAM" id="SignalP"/>
    </source>
</evidence>
<dbReference type="KEGG" id="bne:DA69_01455"/>
<proteinExistence type="predicted"/>
<feature type="chain" id="PRO_5008004173" evidence="1">
    <location>
        <begin position="22"/>
        <end position="158"/>
    </location>
</feature>
<dbReference type="AlphaFoldDB" id="A0A172Y2V8"/>
<dbReference type="OrthoDB" id="7203442at2"/>
<evidence type="ECO:0000313" key="3">
    <source>
        <dbReference type="Proteomes" id="UP000077603"/>
    </source>
</evidence>
<dbReference type="STRING" id="588932.DA69_01455"/>
<gene>
    <name evidence="2" type="ORF">DA69_01455</name>
</gene>
<evidence type="ECO:0000313" key="2">
    <source>
        <dbReference type="EMBL" id="ANF53549.1"/>
    </source>
</evidence>
<sequence length="158" mass="16393">MRKSLFPILSAVGLAAFAAHAATQAPSAPRGEIEPVAGWHMLREGPMAKLAYGLPDSDQLALMLTCAPGEGSAVVYGDVQPRSAGLVLASHGPQPIDPLSNGEAFEARLPLGDAALTGLARGGRMTVQTEAGDRQLTATRAERRMVQGFLSYCASGHA</sequence>
<dbReference type="RefSeq" id="WP_025977797.1">
    <property type="nucleotide sequence ID" value="NZ_CP015614.1"/>
</dbReference>
<reference evidence="2 3" key="1">
    <citation type="journal article" date="2014" name="Genome Announc.">
        <title>Genome Sequence of a Promising Hydrogen-Producing Facultative Anaerobic Bacterium, Brevundimonas naejangsanensis Strain B1.</title>
        <authorList>
            <person name="Su H."/>
            <person name="Zhang T."/>
            <person name="Bao M."/>
            <person name="Jiang Y."/>
            <person name="Wang Y."/>
            <person name="Tan T."/>
        </authorList>
    </citation>
    <scope>NUCLEOTIDE SEQUENCE [LARGE SCALE GENOMIC DNA]</scope>
    <source>
        <strain evidence="2 3">B1</strain>
    </source>
</reference>
<name>A0A172Y2V8_9CAUL</name>
<protein>
    <submittedName>
        <fullName evidence="2">Uncharacterized protein</fullName>
    </submittedName>
</protein>